<organism evidence="1">
    <name type="scientific">Timema tahoe</name>
    <dbReference type="NCBI Taxonomy" id="61484"/>
    <lineage>
        <taxon>Eukaryota</taxon>
        <taxon>Metazoa</taxon>
        <taxon>Ecdysozoa</taxon>
        <taxon>Arthropoda</taxon>
        <taxon>Hexapoda</taxon>
        <taxon>Insecta</taxon>
        <taxon>Pterygota</taxon>
        <taxon>Neoptera</taxon>
        <taxon>Polyneoptera</taxon>
        <taxon>Phasmatodea</taxon>
        <taxon>Timematodea</taxon>
        <taxon>Timematoidea</taxon>
        <taxon>Timematidae</taxon>
        <taxon>Timema</taxon>
    </lineage>
</organism>
<sequence>MWAPWMTVTKKSRANIPDTRRHWRNLVVAVTNITTVTTTVITTSTPDRDLNFYIPVIGSLVDYESSTLEQAATESELTSSFVPSLRTTSTYKRVSRGLQHHHQQNCEQLCMRSCCPATTTSITAATIRTSGPLAQPCHWRRNYTETNEENVTATAQV</sequence>
<evidence type="ECO:0000313" key="1">
    <source>
        <dbReference type="EMBL" id="CAD7458254.1"/>
    </source>
</evidence>
<dbReference type="EMBL" id="OE002154">
    <property type="protein sequence ID" value="CAD7458254.1"/>
    <property type="molecule type" value="Genomic_DNA"/>
</dbReference>
<name>A0A7R9NVZ2_9NEOP</name>
<gene>
    <name evidence="1" type="ORF">TTEB3V08_LOCUS6237</name>
</gene>
<dbReference type="AlphaFoldDB" id="A0A7R9NVZ2"/>
<proteinExistence type="predicted"/>
<reference evidence="1" key="1">
    <citation type="submission" date="2020-11" db="EMBL/GenBank/DDBJ databases">
        <authorList>
            <person name="Tran Van P."/>
        </authorList>
    </citation>
    <scope>NUCLEOTIDE SEQUENCE</scope>
</reference>
<protein>
    <submittedName>
        <fullName evidence="1">Uncharacterized protein</fullName>
    </submittedName>
</protein>
<accession>A0A7R9NVZ2</accession>